<gene>
    <name evidence="1" type="ORF">HPLM_LOCUS21900</name>
</gene>
<organism evidence="3">
    <name type="scientific">Haemonchus placei</name>
    <name type="common">Barber's pole worm</name>
    <dbReference type="NCBI Taxonomy" id="6290"/>
    <lineage>
        <taxon>Eukaryota</taxon>
        <taxon>Metazoa</taxon>
        <taxon>Ecdysozoa</taxon>
        <taxon>Nematoda</taxon>
        <taxon>Chromadorea</taxon>
        <taxon>Rhabditida</taxon>
        <taxon>Rhabditina</taxon>
        <taxon>Rhabditomorpha</taxon>
        <taxon>Strongyloidea</taxon>
        <taxon>Trichostrongylidae</taxon>
        <taxon>Haemonchus</taxon>
    </lineage>
</organism>
<dbReference type="OrthoDB" id="7785529at2759"/>
<reference evidence="1 2" key="2">
    <citation type="submission" date="2018-11" db="EMBL/GenBank/DDBJ databases">
        <authorList>
            <consortium name="Pathogen Informatics"/>
        </authorList>
    </citation>
    <scope>NUCLEOTIDE SEQUENCE [LARGE SCALE GENOMIC DNA]</scope>
    <source>
        <strain evidence="1 2">MHpl1</strain>
    </source>
</reference>
<name>A0A0N4XC16_HAEPC</name>
<evidence type="ECO:0000313" key="2">
    <source>
        <dbReference type="Proteomes" id="UP000268014"/>
    </source>
</evidence>
<dbReference type="EMBL" id="UZAF01024550">
    <property type="protein sequence ID" value="VDO93690.1"/>
    <property type="molecule type" value="Genomic_DNA"/>
</dbReference>
<dbReference type="Proteomes" id="UP000268014">
    <property type="component" value="Unassembled WGS sequence"/>
</dbReference>
<keyword evidence="2" id="KW-1185">Reference proteome</keyword>
<dbReference type="AlphaFoldDB" id="A0A0N4XC16"/>
<evidence type="ECO:0000313" key="3">
    <source>
        <dbReference type="WBParaSite" id="HPLM_0002191101-mRNA-1"/>
    </source>
</evidence>
<dbReference type="InterPro" id="IPR014756">
    <property type="entry name" value="Ig_E-set"/>
</dbReference>
<evidence type="ECO:0000313" key="1">
    <source>
        <dbReference type="EMBL" id="VDO93690.1"/>
    </source>
</evidence>
<sequence>MDYISSFDIRLAKEIYYAGERIGGSVVLENTENIKIKGPFLTWFVSAGRPVFSYMSTIMEEAHFNAYSCRLIVFPFAISECALLTAIPRFDDRPIWAHFQEFAYFYGEKFMLR</sequence>
<protein>
    <submittedName>
        <fullName evidence="1 3">Uncharacterized protein</fullName>
    </submittedName>
</protein>
<dbReference type="WBParaSite" id="HPLM_0002191101-mRNA-1">
    <property type="protein sequence ID" value="HPLM_0002191101-mRNA-1"/>
    <property type="gene ID" value="HPLM_0002191101"/>
</dbReference>
<reference evidence="3" key="1">
    <citation type="submission" date="2017-02" db="UniProtKB">
        <authorList>
            <consortium name="WormBaseParasite"/>
        </authorList>
    </citation>
    <scope>IDENTIFICATION</scope>
</reference>
<dbReference type="STRING" id="6290.A0A0N4XC16"/>
<proteinExistence type="predicted"/>
<dbReference type="SUPFAM" id="SSF81296">
    <property type="entry name" value="E set domains"/>
    <property type="match status" value="1"/>
</dbReference>
<accession>A0A0N4XC16</accession>